<sequence length="120" mass="13199">MWKFLVSIHSHCASGESTKYYTPCLLIHCALQSLFVLFRSLDELAMPAADAYFTLLHREIAAVAPTHKHGQLHTLTSQTTLLYSTGSVSLSVSAWSEVQYPSKATPRLSAKTELAHPLGL</sequence>
<gene>
    <name evidence="1" type="ORF">BaRGS_00021591</name>
</gene>
<reference evidence="1 2" key="1">
    <citation type="journal article" date="2023" name="Sci. Data">
        <title>Genome assembly of the Korean intertidal mud-creeper Batillaria attramentaria.</title>
        <authorList>
            <person name="Patra A.K."/>
            <person name="Ho P.T."/>
            <person name="Jun S."/>
            <person name="Lee S.J."/>
            <person name="Kim Y."/>
            <person name="Won Y.J."/>
        </authorList>
    </citation>
    <scope>NUCLEOTIDE SEQUENCE [LARGE SCALE GENOMIC DNA]</scope>
    <source>
        <strain evidence="1">Wonlab-2016</strain>
    </source>
</reference>
<comment type="caution">
    <text evidence="1">The sequence shown here is derived from an EMBL/GenBank/DDBJ whole genome shotgun (WGS) entry which is preliminary data.</text>
</comment>
<dbReference type="Proteomes" id="UP001519460">
    <property type="component" value="Unassembled WGS sequence"/>
</dbReference>
<keyword evidence="2" id="KW-1185">Reference proteome</keyword>
<organism evidence="1 2">
    <name type="scientific">Batillaria attramentaria</name>
    <dbReference type="NCBI Taxonomy" id="370345"/>
    <lineage>
        <taxon>Eukaryota</taxon>
        <taxon>Metazoa</taxon>
        <taxon>Spiralia</taxon>
        <taxon>Lophotrochozoa</taxon>
        <taxon>Mollusca</taxon>
        <taxon>Gastropoda</taxon>
        <taxon>Caenogastropoda</taxon>
        <taxon>Sorbeoconcha</taxon>
        <taxon>Cerithioidea</taxon>
        <taxon>Batillariidae</taxon>
        <taxon>Batillaria</taxon>
    </lineage>
</organism>
<evidence type="ECO:0000313" key="1">
    <source>
        <dbReference type="EMBL" id="KAK7487096.1"/>
    </source>
</evidence>
<accession>A0ABD0KJ33</accession>
<name>A0ABD0KJ33_9CAEN</name>
<proteinExistence type="predicted"/>
<dbReference type="EMBL" id="JACVVK020000169">
    <property type="protein sequence ID" value="KAK7487096.1"/>
    <property type="molecule type" value="Genomic_DNA"/>
</dbReference>
<protein>
    <submittedName>
        <fullName evidence="1">Uncharacterized protein</fullName>
    </submittedName>
</protein>
<dbReference type="AlphaFoldDB" id="A0ABD0KJ33"/>
<evidence type="ECO:0000313" key="2">
    <source>
        <dbReference type="Proteomes" id="UP001519460"/>
    </source>
</evidence>